<dbReference type="Proteomes" id="UP000308600">
    <property type="component" value="Unassembled WGS sequence"/>
</dbReference>
<gene>
    <name evidence="1" type="ORF">BDN72DRAFT_792696</name>
</gene>
<organism evidence="1 2">
    <name type="scientific">Pluteus cervinus</name>
    <dbReference type="NCBI Taxonomy" id="181527"/>
    <lineage>
        <taxon>Eukaryota</taxon>
        <taxon>Fungi</taxon>
        <taxon>Dikarya</taxon>
        <taxon>Basidiomycota</taxon>
        <taxon>Agaricomycotina</taxon>
        <taxon>Agaricomycetes</taxon>
        <taxon>Agaricomycetidae</taxon>
        <taxon>Agaricales</taxon>
        <taxon>Pluteineae</taxon>
        <taxon>Pluteaceae</taxon>
        <taxon>Pluteus</taxon>
    </lineage>
</organism>
<proteinExistence type="predicted"/>
<sequence>MEDASWVHFACHGVAKPFPMDSALILANDTRLTLGELSEMSLPHAQFAFLSACQTAKGHDEVPEHCAHLSVGMLACGYRSVIGTMWKISDEHAPFVADRVYEKMFEGGRPDYKRAAYALHDAVQALRKERGVSFATWLPFIHVGV</sequence>
<protein>
    <submittedName>
        <fullName evidence="1">Uncharacterized protein</fullName>
    </submittedName>
</protein>
<evidence type="ECO:0000313" key="1">
    <source>
        <dbReference type="EMBL" id="TFK72314.1"/>
    </source>
</evidence>
<accession>A0ACD3B3U9</accession>
<name>A0ACD3B3U9_9AGAR</name>
<dbReference type="EMBL" id="ML208287">
    <property type="protein sequence ID" value="TFK72314.1"/>
    <property type="molecule type" value="Genomic_DNA"/>
</dbReference>
<evidence type="ECO:0000313" key="2">
    <source>
        <dbReference type="Proteomes" id="UP000308600"/>
    </source>
</evidence>
<keyword evidence="2" id="KW-1185">Reference proteome</keyword>
<reference evidence="1 2" key="1">
    <citation type="journal article" date="2019" name="Nat. Ecol. Evol.">
        <title>Megaphylogeny resolves global patterns of mushroom evolution.</title>
        <authorList>
            <person name="Varga T."/>
            <person name="Krizsan K."/>
            <person name="Foldi C."/>
            <person name="Dima B."/>
            <person name="Sanchez-Garcia M."/>
            <person name="Sanchez-Ramirez S."/>
            <person name="Szollosi G.J."/>
            <person name="Szarkandi J.G."/>
            <person name="Papp V."/>
            <person name="Albert L."/>
            <person name="Andreopoulos W."/>
            <person name="Angelini C."/>
            <person name="Antonin V."/>
            <person name="Barry K.W."/>
            <person name="Bougher N.L."/>
            <person name="Buchanan P."/>
            <person name="Buyck B."/>
            <person name="Bense V."/>
            <person name="Catcheside P."/>
            <person name="Chovatia M."/>
            <person name="Cooper J."/>
            <person name="Damon W."/>
            <person name="Desjardin D."/>
            <person name="Finy P."/>
            <person name="Geml J."/>
            <person name="Haridas S."/>
            <person name="Hughes K."/>
            <person name="Justo A."/>
            <person name="Karasinski D."/>
            <person name="Kautmanova I."/>
            <person name="Kiss B."/>
            <person name="Kocsube S."/>
            <person name="Kotiranta H."/>
            <person name="LaButti K.M."/>
            <person name="Lechner B.E."/>
            <person name="Liimatainen K."/>
            <person name="Lipzen A."/>
            <person name="Lukacs Z."/>
            <person name="Mihaltcheva S."/>
            <person name="Morgado L.N."/>
            <person name="Niskanen T."/>
            <person name="Noordeloos M.E."/>
            <person name="Ohm R.A."/>
            <person name="Ortiz-Santana B."/>
            <person name="Ovrebo C."/>
            <person name="Racz N."/>
            <person name="Riley R."/>
            <person name="Savchenko A."/>
            <person name="Shiryaev A."/>
            <person name="Soop K."/>
            <person name="Spirin V."/>
            <person name="Szebenyi C."/>
            <person name="Tomsovsky M."/>
            <person name="Tulloss R.E."/>
            <person name="Uehling J."/>
            <person name="Grigoriev I.V."/>
            <person name="Vagvolgyi C."/>
            <person name="Papp T."/>
            <person name="Martin F.M."/>
            <person name="Miettinen O."/>
            <person name="Hibbett D.S."/>
            <person name="Nagy L.G."/>
        </authorList>
    </citation>
    <scope>NUCLEOTIDE SEQUENCE [LARGE SCALE GENOMIC DNA]</scope>
    <source>
        <strain evidence="1 2">NL-1719</strain>
    </source>
</reference>